<comment type="subcellular location">
    <subcellularLocation>
        <location evidence="6">Cytoplasm</location>
    </subcellularLocation>
    <subcellularLocation>
        <location evidence="6">Preautophagosomal structure membrane</location>
        <topology evidence="6">Peripheral membrane protein</topology>
    </subcellularLocation>
</comment>
<evidence type="ECO:0000313" key="8">
    <source>
        <dbReference type="EMBL" id="KAG0315904.1"/>
    </source>
</evidence>
<dbReference type="GO" id="GO:0000422">
    <property type="term" value="P:autophagy of mitochondrion"/>
    <property type="evidence" value="ECO:0007669"/>
    <property type="project" value="TreeGrafter"/>
</dbReference>
<evidence type="ECO:0000313" key="9">
    <source>
        <dbReference type="Proteomes" id="UP000738325"/>
    </source>
</evidence>
<reference evidence="8" key="1">
    <citation type="journal article" date="2020" name="Fungal Divers.">
        <title>Resolving the Mortierellaceae phylogeny through synthesis of multi-gene phylogenetics and phylogenomics.</title>
        <authorList>
            <person name="Vandepol N."/>
            <person name="Liber J."/>
            <person name="Desiro A."/>
            <person name="Na H."/>
            <person name="Kennedy M."/>
            <person name="Barry K."/>
            <person name="Grigoriev I.V."/>
            <person name="Miller A.N."/>
            <person name="O'Donnell K."/>
            <person name="Stajich J.E."/>
            <person name="Bonito G."/>
        </authorList>
    </citation>
    <scope>NUCLEOTIDE SEQUENCE</scope>
    <source>
        <strain evidence="8">REB-010B</strain>
    </source>
</reference>
<evidence type="ECO:0000256" key="2">
    <source>
        <dbReference type="ARBA" id="ARBA00013806"/>
    </source>
</evidence>
<dbReference type="GO" id="GO:0034727">
    <property type="term" value="P:piecemeal microautophagy of the nucleus"/>
    <property type="evidence" value="ECO:0007669"/>
    <property type="project" value="TreeGrafter"/>
</dbReference>
<dbReference type="GO" id="GO:0034045">
    <property type="term" value="C:phagophore assembly site membrane"/>
    <property type="evidence" value="ECO:0007669"/>
    <property type="project" value="UniProtKB-SubCell"/>
</dbReference>
<dbReference type="PANTHER" id="PTHR28005">
    <property type="entry name" value="AUTOPHAGY-RELATED PROTEIN 17"/>
    <property type="match status" value="1"/>
</dbReference>
<comment type="function">
    <text evidence="6">Autophagy-specific protein that functions in response to autophagy-inducing signals as a scaffold to recruit other ATG proteins to organize preautophagosomal structure (PAS) formation. Modulates the timing and magnitude of the autophagy response, such as the size of the sequestering vesicles. Plays particularly a role in pexophagy and nucleophagy.</text>
</comment>
<comment type="caution">
    <text evidence="8">The sequence shown here is derived from an EMBL/GenBank/DDBJ whole genome shotgun (WGS) entry which is preliminary data.</text>
</comment>
<comment type="similarity">
    <text evidence="1 6">Belongs to the ATG17 family.</text>
</comment>
<dbReference type="GO" id="GO:0030295">
    <property type="term" value="F:protein kinase activator activity"/>
    <property type="evidence" value="ECO:0007669"/>
    <property type="project" value="TreeGrafter"/>
</dbReference>
<keyword evidence="5" id="KW-0472">Membrane</keyword>
<gene>
    <name evidence="8" type="primary">ATG17</name>
    <name evidence="8" type="ORF">BGZ99_007177</name>
</gene>
<name>A0A9P6RA52_9FUNG</name>
<dbReference type="GO" id="GO:0000045">
    <property type="term" value="P:autophagosome assembly"/>
    <property type="evidence" value="ECO:0007669"/>
    <property type="project" value="TreeGrafter"/>
</dbReference>
<organism evidence="8 9">
    <name type="scientific">Dissophora globulifera</name>
    <dbReference type="NCBI Taxonomy" id="979702"/>
    <lineage>
        <taxon>Eukaryota</taxon>
        <taxon>Fungi</taxon>
        <taxon>Fungi incertae sedis</taxon>
        <taxon>Mucoromycota</taxon>
        <taxon>Mortierellomycotina</taxon>
        <taxon>Mortierellomycetes</taxon>
        <taxon>Mortierellales</taxon>
        <taxon>Mortierellaceae</taxon>
        <taxon>Dissophora</taxon>
    </lineage>
</organism>
<evidence type="ECO:0000256" key="5">
    <source>
        <dbReference type="ARBA" id="ARBA00023136"/>
    </source>
</evidence>
<dbReference type="EMBL" id="JAAAIP010000506">
    <property type="protein sequence ID" value="KAG0315904.1"/>
    <property type="molecule type" value="Genomic_DNA"/>
</dbReference>
<protein>
    <recommendedName>
        <fullName evidence="2 6">Autophagy-related protein 17</fullName>
    </recommendedName>
</protein>
<accession>A0A9P6RA52</accession>
<keyword evidence="3 6" id="KW-0963">Cytoplasm</keyword>
<dbReference type="InterPro" id="IPR007240">
    <property type="entry name" value="Atg17"/>
</dbReference>
<proteinExistence type="inferred from homology"/>
<dbReference type="AlphaFoldDB" id="A0A9P6RA52"/>
<feature type="domain" description="Autophagy protein ATG17-like" evidence="7">
    <location>
        <begin position="20"/>
        <end position="396"/>
    </location>
</feature>
<dbReference type="Pfam" id="PF04108">
    <property type="entry name" value="ATG17_like"/>
    <property type="match status" value="1"/>
</dbReference>
<dbReference type="PANTHER" id="PTHR28005:SF1">
    <property type="entry name" value="AUTOPHAGY-RELATED PROTEIN 17"/>
    <property type="match status" value="1"/>
</dbReference>
<evidence type="ECO:0000256" key="4">
    <source>
        <dbReference type="ARBA" id="ARBA00023006"/>
    </source>
</evidence>
<sequence>MDASARSLLLELMTKSKKGLSLAEQLCSQAREELHACQSHSDEIEKIYSKLCFVSRQIKLQITTIESLLRIGRARLGELSSASNSLERDLKNVSARMEHALRALRSQQVDHEIQQARHDHDGKDMTDSTTTKHSGNKATVLFDFLDEASLQRLMIESSERMQRIQSATGRLQELVLFFGDQRTEFKGYLTNAITLDESALSFAREKMHLQEDHTTNMAESLVSLANHYDQVAQVLTADEHLMPEDLHVLESDTAEVLVIISELEESLAIVQATSEEIGVREHLYTTAYQEAVTIFRKVQSLEPELVQLVQLFKTTESLGEDFDATEKLIGEINSLAIWYEEFHNSYGALMVEIVRRHHAHDAQQNIVRDFISRLEDGYIDEMNRRAAFADQHGKFLPVDLCPAFADPPVQYEVMSHGEWRMPMPTRATLQLVEGHIREMEGMK</sequence>
<dbReference type="OrthoDB" id="1937984at2759"/>
<dbReference type="GO" id="GO:0060090">
    <property type="term" value="F:molecular adaptor activity"/>
    <property type="evidence" value="ECO:0007669"/>
    <property type="project" value="TreeGrafter"/>
</dbReference>
<keyword evidence="4 6" id="KW-0072">Autophagy</keyword>
<evidence type="ECO:0000256" key="6">
    <source>
        <dbReference type="RuleBase" id="RU368080"/>
    </source>
</evidence>
<dbReference type="InterPro" id="IPR045326">
    <property type="entry name" value="ATG17-like_dom"/>
</dbReference>
<evidence type="ECO:0000259" key="7">
    <source>
        <dbReference type="Pfam" id="PF04108"/>
    </source>
</evidence>
<evidence type="ECO:0000256" key="1">
    <source>
        <dbReference type="ARBA" id="ARBA00006259"/>
    </source>
</evidence>
<dbReference type="GO" id="GO:1990316">
    <property type="term" value="C:Atg1/ULK1 kinase complex"/>
    <property type="evidence" value="ECO:0007669"/>
    <property type="project" value="TreeGrafter"/>
</dbReference>
<keyword evidence="9" id="KW-1185">Reference proteome</keyword>
<evidence type="ECO:0000256" key="3">
    <source>
        <dbReference type="ARBA" id="ARBA00022490"/>
    </source>
</evidence>
<dbReference type="Proteomes" id="UP000738325">
    <property type="component" value="Unassembled WGS sequence"/>
</dbReference>